<dbReference type="Gene3D" id="3.10.129.10">
    <property type="entry name" value="Hotdog Thioesterase"/>
    <property type="match status" value="1"/>
</dbReference>
<sequence length="302" mass="32890">MPPSDSASDGFAVLEETARTWRPDDVRTTDPLDPAPAAALSAVLDLPAPAAADGEPLPPLWHWLYFLSWPRRSALGADGHPRDSGFLPPLPQRRRMFAGGRLEVAAPLTAGRPAQQHSRVSRVVPKRGRSGNLLFVTVRSEYRQSGRLCLTEEQDLVYRSGGAPPVPPAAALDTESRPSAGTSPWQQEWRTDPALLFRFSALTANAHRIHYDTPYTTGVEGYPGLVVHGPLLVLAMLELVRREQPDRPVRTLSYRLNKPAFCEERLLACGGPEPGGGPDDTVRLRIASHREDAHAGADVGFA</sequence>
<dbReference type="InterPro" id="IPR052741">
    <property type="entry name" value="Mitochondrial_HTD2"/>
</dbReference>
<proteinExistence type="predicted"/>
<gene>
    <name evidence="2" type="ORF">MQN93_20450</name>
</gene>
<feature type="compositionally biased region" description="Basic and acidic residues" evidence="1">
    <location>
        <begin position="16"/>
        <end position="30"/>
    </location>
</feature>
<keyword evidence="3" id="KW-1185">Reference proteome</keyword>
<dbReference type="Proteomes" id="UP001165270">
    <property type="component" value="Unassembled WGS sequence"/>
</dbReference>
<accession>A0ABS9XMD4</accession>
<comment type="caution">
    <text evidence="2">The sequence shown here is derived from an EMBL/GenBank/DDBJ whole genome shotgun (WGS) entry which is preliminary data.</text>
</comment>
<name>A0ABS9XMD4_9ACTN</name>
<dbReference type="RefSeq" id="WP_242710685.1">
    <property type="nucleotide sequence ID" value="NZ_JALDAX010000007.1"/>
</dbReference>
<dbReference type="PANTHER" id="PTHR28152:SF1">
    <property type="entry name" value="HYDROXYACYL-THIOESTER DEHYDRATASE TYPE 2, MITOCHONDRIAL"/>
    <property type="match status" value="1"/>
</dbReference>
<dbReference type="SUPFAM" id="SSF54637">
    <property type="entry name" value="Thioesterase/thiol ester dehydrase-isomerase"/>
    <property type="match status" value="1"/>
</dbReference>
<dbReference type="InterPro" id="IPR029069">
    <property type="entry name" value="HotDog_dom_sf"/>
</dbReference>
<evidence type="ECO:0000256" key="1">
    <source>
        <dbReference type="SAM" id="MobiDB-lite"/>
    </source>
</evidence>
<evidence type="ECO:0000313" key="2">
    <source>
        <dbReference type="EMBL" id="MCI3242097.1"/>
    </source>
</evidence>
<feature type="compositionally biased region" description="Polar residues" evidence="1">
    <location>
        <begin position="177"/>
        <end position="186"/>
    </location>
</feature>
<evidence type="ECO:0000313" key="3">
    <source>
        <dbReference type="Proteomes" id="UP001165270"/>
    </source>
</evidence>
<evidence type="ECO:0008006" key="4">
    <source>
        <dbReference type="Google" id="ProtNLM"/>
    </source>
</evidence>
<protein>
    <recommendedName>
        <fullName evidence="4">3-methylfumaryl-CoA hydratase</fullName>
    </recommendedName>
</protein>
<feature type="region of interest" description="Disordered" evidence="1">
    <location>
        <begin position="1"/>
        <end position="34"/>
    </location>
</feature>
<reference evidence="2" key="1">
    <citation type="submission" date="2022-03" db="EMBL/GenBank/DDBJ databases">
        <title>Streptomyces 7R015 and 7R016 isolated from Barleria lupulina in Thailand.</title>
        <authorList>
            <person name="Kanchanasin P."/>
            <person name="Phongsopitanun W."/>
            <person name="Tanasupawat S."/>
        </authorList>
    </citation>
    <scope>NUCLEOTIDE SEQUENCE</scope>
    <source>
        <strain evidence="2">7R016</strain>
    </source>
</reference>
<organism evidence="2 3">
    <name type="scientific">Streptomyces spinosisporus</name>
    <dbReference type="NCBI Taxonomy" id="2927582"/>
    <lineage>
        <taxon>Bacteria</taxon>
        <taxon>Bacillati</taxon>
        <taxon>Actinomycetota</taxon>
        <taxon>Actinomycetes</taxon>
        <taxon>Kitasatosporales</taxon>
        <taxon>Streptomycetaceae</taxon>
        <taxon>Streptomyces</taxon>
    </lineage>
</organism>
<dbReference type="EMBL" id="JALDAX010000007">
    <property type="protein sequence ID" value="MCI3242097.1"/>
    <property type="molecule type" value="Genomic_DNA"/>
</dbReference>
<feature type="region of interest" description="Disordered" evidence="1">
    <location>
        <begin position="159"/>
        <end position="186"/>
    </location>
</feature>
<dbReference type="PANTHER" id="PTHR28152">
    <property type="entry name" value="HYDROXYACYL-THIOESTER DEHYDRATASE TYPE 2, MITOCHONDRIAL"/>
    <property type="match status" value="1"/>
</dbReference>